<dbReference type="Gene3D" id="3.40.50.300">
    <property type="entry name" value="P-loop containing nucleotide triphosphate hydrolases"/>
    <property type="match status" value="1"/>
</dbReference>
<dbReference type="SUPFAM" id="SSF52540">
    <property type="entry name" value="P-loop containing nucleoside triphosphate hydrolases"/>
    <property type="match status" value="1"/>
</dbReference>
<dbReference type="OrthoDB" id="411257at2759"/>
<evidence type="ECO:0000313" key="1">
    <source>
        <dbReference type="EMBL" id="CAE7423494.1"/>
    </source>
</evidence>
<organism evidence="1 2">
    <name type="scientific">Symbiodinium natans</name>
    <dbReference type="NCBI Taxonomy" id="878477"/>
    <lineage>
        <taxon>Eukaryota</taxon>
        <taxon>Sar</taxon>
        <taxon>Alveolata</taxon>
        <taxon>Dinophyceae</taxon>
        <taxon>Suessiales</taxon>
        <taxon>Symbiodiniaceae</taxon>
        <taxon>Symbiodinium</taxon>
    </lineage>
</organism>
<proteinExistence type="predicted"/>
<comment type="caution">
    <text evidence="1">The sequence shown here is derived from an EMBL/GenBank/DDBJ whole genome shotgun (WGS) entry which is preliminary data.</text>
</comment>
<name>A0A812R612_9DINO</name>
<evidence type="ECO:0000313" key="2">
    <source>
        <dbReference type="Proteomes" id="UP000604046"/>
    </source>
</evidence>
<dbReference type="InterPro" id="IPR052796">
    <property type="entry name" value="Nod_factor_sulfotransferase"/>
</dbReference>
<dbReference type="AlphaFoldDB" id="A0A812R612"/>
<keyword evidence="2" id="KW-1185">Reference proteome</keyword>
<protein>
    <submittedName>
        <fullName evidence="1">Uncharacterized protein</fullName>
    </submittedName>
</protein>
<dbReference type="Proteomes" id="UP000604046">
    <property type="component" value="Unassembled WGS sequence"/>
</dbReference>
<accession>A0A812R612</accession>
<dbReference type="PANTHER" id="PTHR32175:SF26">
    <property type="entry name" value="PROTEIN, PUTATIVE, EXPRESSED-RELATED"/>
    <property type="match status" value="1"/>
</dbReference>
<reference evidence="1" key="1">
    <citation type="submission" date="2021-02" db="EMBL/GenBank/DDBJ databases">
        <authorList>
            <person name="Dougan E. K."/>
            <person name="Rhodes N."/>
            <person name="Thang M."/>
            <person name="Chan C."/>
        </authorList>
    </citation>
    <scope>NUCLEOTIDE SEQUENCE</scope>
</reference>
<sequence length="351" mass="40013">MRVQRMFGWIALVSSMAMLCIVVTSSLLGEGRSFLLAAIMLQLPESQVSDKLFDGNESNEPSQFGTGLKQLSHSSASAELKSEPFIAKRHVAAIMLAMQRSGTSFLALELNRHPCINMQSELFIHGSWTPELRKDALEIFFRADMNVSELGMFPSTAQEVLVHSARAFREGAVARGFNWKLNQEFVPCWHSWLGDWVAKHGVRLIWVQRLNMLRRIFSNEANKRNKLAVTTNKSLAKLAGAMKISINTSTILQDLAREEQNLKAVRRILADARRKGVRVHTVFYENMTDSIGAVRNFLLHDSPCTSHAKMPLKQYPGYQKLHVGKFRDVVENWNQLRNTLRRTSWEWMLSR</sequence>
<gene>
    <name evidence="1" type="ORF">SNAT2548_LOCUS23033</name>
</gene>
<dbReference type="EMBL" id="CAJNDS010002306">
    <property type="protein sequence ID" value="CAE7423494.1"/>
    <property type="molecule type" value="Genomic_DNA"/>
</dbReference>
<dbReference type="PANTHER" id="PTHR32175">
    <property type="entry name" value="PROTEIN, PUTATIVE, EXPRESSED-RELATED"/>
    <property type="match status" value="1"/>
</dbReference>
<dbReference type="InterPro" id="IPR027417">
    <property type="entry name" value="P-loop_NTPase"/>
</dbReference>